<comment type="caution">
    <text evidence="2">The sequence shown here is derived from an EMBL/GenBank/DDBJ whole genome shotgun (WGS) entry which is preliminary data.</text>
</comment>
<organism evidence="2 3">
    <name type="scientific">Amycolatopsis albidoflavus</name>
    <dbReference type="NCBI Taxonomy" id="102226"/>
    <lineage>
        <taxon>Bacteria</taxon>
        <taxon>Bacillati</taxon>
        <taxon>Actinomycetota</taxon>
        <taxon>Actinomycetes</taxon>
        <taxon>Pseudonocardiales</taxon>
        <taxon>Pseudonocardiaceae</taxon>
        <taxon>Amycolatopsis</taxon>
    </lineage>
</organism>
<sequence length="168" mass="18512">MSADGADLHWSGNSWEPYGAFAGVPDDEHDFEKILSSQGWEEFLSLGNGETIGFAMRVFIRHSRDTAARSHPEFLLEIGGHSSIAPYLKADDLPTAMDLLARWAPTLQASSIADLAQDLTSGAIEPNGLVETVAARAKWAAENRTPSMARDHDRLEQLARDRRRGRQP</sequence>
<protein>
    <submittedName>
        <fullName evidence="2">Uncharacterized protein</fullName>
    </submittedName>
</protein>
<reference evidence="3" key="1">
    <citation type="journal article" date="2019" name="Int. J. Syst. Evol. Microbiol.">
        <title>The Global Catalogue of Microorganisms (GCM) 10K type strain sequencing project: providing services to taxonomists for standard genome sequencing and annotation.</title>
        <authorList>
            <consortium name="The Broad Institute Genomics Platform"/>
            <consortium name="The Broad Institute Genome Sequencing Center for Infectious Disease"/>
            <person name="Wu L."/>
            <person name="Ma J."/>
        </authorList>
    </citation>
    <scope>NUCLEOTIDE SEQUENCE [LARGE SCALE GENOMIC DNA]</scope>
    <source>
        <strain evidence="3">CGMCC 4.7638</strain>
    </source>
</reference>
<evidence type="ECO:0000256" key="1">
    <source>
        <dbReference type="SAM" id="MobiDB-lite"/>
    </source>
</evidence>
<evidence type="ECO:0000313" key="3">
    <source>
        <dbReference type="Proteomes" id="UP001597542"/>
    </source>
</evidence>
<dbReference type="EMBL" id="JBHUKQ010000004">
    <property type="protein sequence ID" value="MFD2479625.1"/>
    <property type="molecule type" value="Genomic_DNA"/>
</dbReference>
<feature type="compositionally biased region" description="Basic and acidic residues" evidence="1">
    <location>
        <begin position="149"/>
        <end position="160"/>
    </location>
</feature>
<proteinExistence type="predicted"/>
<keyword evidence="3" id="KW-1185">Reference proteome</keyword>
<gene>
    <name evidence="2" type="ORF">ACFSUT_05025</name>
</gene>
<dbReference type="Proteomes" id="UP001597542">
    <property type="component" value="Unassembled WGS sequence"/>
</dbReference>
<feature type="region of interest" description="Disordered" evidence="1">
    <location>
        <begin position="143"/>
        <end position="168"/>
    </location>
</feature>
<accession>A0ABW5HSX5</accession>
<evidence type="ECO:0000313" key="2">
    <source>
        <dbReference type="EMBL" id="MFD2479625.1"/>
    </source>
</evidence>
<name>A0ABW5HSX5_9PSEU</name>
<dbReference type="RefSeq" id="WP_344277756.1">
    <property type="nucleotide sequence ID" value="NZ_BAAAHV010000013.1"/>
</dbReference>